<evidence type="ECO:0008006" key="3">
    <source>
        <dbReference type="Google" id="ProtNLM"/>
    </source>
</evidence>
<sequence>MHHIPHRADGGHTEINNLVMPCKAHHRRIHHTDWLVRIRDGLPEFLPPKWIDPTRTPADT</sequence>
<dbReference type="RefSeq" id="WP_218604767.1">
    <property type="nucleotide sequence ID" value="NZ_JADQDJ010000257.1"/>
</dbReference>
<name>A0ABS6UMW9_9PSEU</name>
<comment type="caution">
    <text evidence="1">The sequence shown here is derived from an EMBL/GenBank/DDBJ whole genome shotgun (WGS) entry which is preliminary data.</text>
</comment>
<proteinExistence type="predicted"/>
<evidence type="ECO:0000313" key="2">
    <source>
        <dbReference type="Proteomes" id="UP000694287"/>
    </source>
</evidence>
<gene>
    <name evidence="1" type="ORF">I4I81_04915</name>
</gene>
<dbReference type="Proteomes" id="UP000694287">
    <property type="component" value="Unassembled WGS sequence"/>
</dbReference>
<accession>A0ABS6UMW9</accession>
<keyword evidence="2" id="KW-1185">Reference proteome</keyword>
<dbReference type="InterPro" id="IPR003615">
    <property type="entry name" value="HNH_nuc"/>
</dbReference>
<dbReference type="CDD" id="cd00085">
    <property type="entry name" value="HNHc"/>
    <property type="match status" value="1"/>
</dbReference>
<dbReference type="EMBL" id="JADQDK010000001">
    <property type="protein sequence ID" value="MBW0133596.1"/>
    <property type="molecule type" value="Genomic_DNA"/>
</dbReference>
<reference evidence="1 2" key="1">
    <citation type="submission" date="2020-11" db="EMBL/GenBank/DDBJ databases">
        <title>Pseudonocardia abyssalis sp. nov. and Pseudonocardia oceani sp. nov., description and phylogenomic analysis of two novel actinomycetes isolated from the deep Southern Ocean.</title>
        <authorList>
            <person name="Parra J."/>
        </authorList>
    </citation>
    <scope>NUCLEOTIDE SEQUENCE [LARGE SCALE GENOMIC DNA]</scope>
    <source>
        <strain evidence="1 2">KRD-168</strain>
    </source>
</reference>
<organism evidence="1 2">
    <name type="scientific">Pseudonocardia abyssalis</name>
    <dbReference type="NCBI Taxonomy" id="2792008"/>
    <lineage>
        <taxon>Bacteria</taxon>
        <taxon>Bacillati</taxon>
        <taxon>Actinomycetota</taxon>
        <taxon>Actinomycetes</taxon>
        <taxon>Pseudonocardiales</taxon>
        <taxon>Pseudonocardiaceae</taxon>
        <taxon>Pseudonocardia</taxon>
    </lineage>
</organism>
<protein>
    <recommendedName>
        <fullName evidence="3">HNH domain-containing protein</fullName>
    </recommendedName>
</protein>
<evidence type="ECO:0000313" key="1">
    <source>
        <dbReference type="EMBL" id="MBW0133596.1"/>
    </source>
</evidence>